<keyword evidence="1" id="KW-1133">Transmembrane helix</keyword>
<accession>A0A8D7BEG3</accession>
<protein>
    <submittedName>
        <fullName evidence="2">(wild Malaysian banana) hypothetical protein</fullName>
    </submittedName>
</protein>
<evidence type="ECO:0000313" key="2">
    <source>
        <dbReference type="EMBL" id="CAG1864803.1"/>
    </source>
</evidence>
<name>A0A8D7BEG3_MUSAM</name>
<gene>
    <name evidence="2" type="ORF">GSMUA_08240.1</name>
</gene>
<sequence length="161" mass="19065">MLMDKVENKLNPLNLHSNQVNSRTQIFLSFSSETVNCLRKSKSIDISFSLICHIGIQLMISLYLLQLHCLSMIWMVDSCYISWWIDKRRLANYGYRYEHTTESLLWHLFGSSFFTLSKIIHRLLVHEKRIMIPHPYERNKQCGAAVRHGESGAFQWRRHPL</sequence>
<dbReference type="AlphaFoldDB" id="A0A8D7BEG3"/>
<keyword evidence="1" id="KW-0812">Transmembrane</keyword>
<feature type="transmembrane region" description="Helical" evidence="1">
    <location>
        <begin position="105"/>
        <end position="125"/>
    </location>
</feature>
<organism evidence="2">
    <name type="scientific">Musa acuminata subsp. malaccensis</name>
    <name type="common">Wild banana</name>
    <name type="synonym">Musa malaccensis</name>
    <dbReference type="NCBI Taxonomy" id="214687"/>
    <lineage>
        <taxon>Eukaryota</taxon>
        <taxon>Viridiplantae</taxon>
        <taxon>Streptophyta</taxon>
        <taxon>Embryophyta</taxon>
        <taxon>Tracheophyta</taxon>
        <taxon>Spermatophyta</taxon>
        <taxon>Magnoliopsida</taxon>
        <taxon>Liliopsida</taxon>
        <taxon>Zingiberales</taxon>
        <taxon>Musaceae</taxon>
        <taxon>Musa</taxon>
    </lineage>
</organism>
<evidence type="ECO:0000256" key="1">
    <source>
        <dbReference type="SAM" id="Phobius"/>
    </source>
</evidence>
<keyword evidence="1" id="KW-0472">Membrane</keyword>
<proteinExistence type="predicted"/>
<reference evidence="2" key="1">
    <citation type="submission" date="2021-03" db="EMBL/GenBank/DDBJ databases">
        <authorList>
            <consortium name="Genoscope - CEA"/>
            <person name="William W."/>
        </authorList>
    </citation>
    <scope>NUCLEOTIDE SEQUENCE</scope>
    <source>
        <strain evidence="2">Doubled-haploid Pahang</strain>
    </source>
</reference>
<dbReference type="EMBL" id="HG996475">
    <property type="protein sequence ID" value="CAG1864803.1"/>
    <property type="molecule type" value="Genomic_DNA"/>
</dbReference>